<keyword evidence="1" id="KW-0378">Hydrolase</keyword>
<reference evidence="1" key="1">
    <citation type="journal article" date="2021" name="Microb. Physiol.">
        <title>Proteogenomic Insights into the Physiology of Marine, Sulfate-Reducing, Filamentous Desulfonema limicola and Desulfonema magnum.</title>
        <authorList>
            <person name="Schnaars V."/>
            <person name="Wohlbrand L."/>
            <person name="Scheve S."/>
            <person name="Hinrichs C."/>
            <person name="Reinhardt R."/>
            <person name="Rabus R."/>
        </authorList>
    </citation>
    <scope>NUCLEOTIDE SEQUENCE</scope>
    <source>
        <strain evidence="1">5ac10</strain>
    </source>
</reference>
<dbReference type="RefSeq" id="WP_207690775.1">
    <property type="nucleotide sequence ID" value="NZ_CP061799.1"/>
</dbReference>
<dbReference type="InterPro" id="IPR029058">
    <property type="entry name" value="AB_hydrolase_fold"/>
</dbReference>
<protein>
    <submittedName>
        <fullName evidence="1">Alpha/beta hydrolase fold-containing</fullName>
    </submittedName>
</protein>
<dbReference type="SUPFAM" id="SSF53474">
    <property type="entry name" value="alpha/beta-Hydrolases"/>
    <property type="match status" value="1"/>
</dbReference>
<dbReference type="AlphaFoldDB" id="A0A975GF86"/>
<dbReference type="EMBL" id="CP061799">
    <property type="protein sequence ID" value="QTA78973.1"/>
    <property type="molecule type" value="Genomic_DNA"/>
</dbReference>
<dbReference type="KEGG" id="dli:dnl_12200"/>
<organism evidence="1 2">
    <name type="scientific">Desulfonema limicola</name>
    <dbReference type="NCBI Taxonomy" id="45656"/>
    <lineage>
        <taxon>Bacteria</taxon>
        <taxon>Pseudomonadati</taxon>
        <taxon>Thermodesulfobacteriota</taxon>
        <taxon>Desulfobacteria</taxon>
        <taxon>Desulfobacterales</taxon>
        <taxon>Desulfococcaceae</taxon>
        <taxon>Desulfonema</taxon>
    </lineage>
</organism>
<evidence type="ECO:0000313" key="1">
    <source>
        <dbReference type="EMBL" id="QTA78973.1"/>
    </source>
</evidence>
<evidence type="ECO:0000313" key="2">
    <source>
        <dbReference type="Proteomes" id="UP000663720"/>
    </source>
</evidence>
<accession>A0A975GF86</accession>
<gene>
    <name evidence="1" type="ORF">dnl_12200</name>
</gene>
<sequence>MKVIFDKRIYLSAVRCLEWVRIKTDCPRAIAFIPPLIGGHYSQQVRYFRPLLYKNFDIISFNYSGHGSSTDKFSLEASLRDTLDILKQALYISRNENLPLYGIASCYASIPLFYACTCLKEPLIKIVLINAVCHLNPKAVIKSFISYYRDIYYSQKKIPRLMDIIYQYMDFMFPGILKNRHSFGMLQRKRARILKIIYDFLLLEPLKNIQMTRTPGLCLYSSDDRILKIFDPGSRSKYESDIKKICPEIIFYILEGDHYLSRSMVRKKAMNLIIDFFHSKSISEA</sequence>
<keyword evidence="2" id="KW-1185">Reference proteome</keyword>
<proteinExistence type="predicted"/>
<name>A0A975GF86_9BACT</name>
<dbReference type="Proteomes" id="UP000663720">
    <property type="component" value="Chromosome"/>
</dbReference>
<dbReference type="GO" id="GO:0016787">
    <property type="term" value="F:hydrolase activity"/>
    <property type="evidence" value="ECO:0007669"/>
    <property type="project" value="UniProtKB-KW"/>
</dbReference>
<dbReference type="Gene3D" id="3.40.50.1820">
    <property type="entry name" value="alpha/beta hydrolase"/>
    <property type="match status" value="1"/>
</dbReference>